<name>A0A9P1EMF7_CUSEU</name>
<dbReference type="EMBL" id="CAMAPE010000074">
    <property type="protein sequence ID" value="CAH9117848.1"/>
    <property type="molecule type" value="Genomic_DNA"/>
</dbReference>
<feature type="region of interest" description="Disordered" evidence="2">
    <location>
        <begin position="428"/>
        <end position="469"/>
    </location>
</feature>
<dbReference type="Proteomes" id="UP001152484">
    <property type="component" value="Unassembled WGS sequence"/>
</dbReference>
<sequence>MFKLFTEAPSSNKGWKDRWCYVKLTESPFPRELRDRFRRHEKRRSAALEKDGRILAMIPEGRDKNITIKECTKEADLYTLGFRWYRFLGERDEKFPVFEGASGGIPVNMMNVKCLARLKNKPAKDPKGSDAGGQKPVGAPPKKPEGDAAAAKRKPTAKEPPQAPKKSKKGDAAKDDPPVVIVDDPPEMPMAQVPRGAREPSLEVLTLSLPAGTAVLNGTADPRALLRGITLDIDRAALGVDDDQALEDRILRSSLTTCVALGEQFRRLEEWRLHKAGQDAKMKELILRDSQGTKMMAQLEEDLQLARAEAGRLREEKAKAEEAAVEAARRAAEEAEAIRAKAVATAREEAISGFLDGGWKTEGHKAWLSSVVEASVDEWCEGPGEEWMARKGKQYYDGGEFFTQALIYRRMARHLKIEPKDFDPAAYGLPPASRHPCSSPPPPPPMSRGQTWRILSSGGKPRVTNLRPM</sequence>
<organism evidence="3 4">
    <name type="scientific">Cuscuta europaea</name>
    <name type="common">European dodder</name>
    <dbReference type="NCBI Taxonomy" id="41803"/>
    <lineage>
        <taxon>Eukaryota</taxon>
        <taxon>Viridiplantae</taxon>
        <taxon>Streptophyta</taxon>
        <taxon>Embryophyta</taxon>
        <taxon>Tracheophyta</taxon>
        <taxon>Spermatophyta</taxon>
        <taxon>Magnoliopsida</taxon>
        <taxon>eudicotyledons</taxon>
        <taxon>Gunneridae</taxon>
        <taxon>Pentapetalae</taxon>
        <taxon>asterids</taxon>
        <taxon>lamiids</taxon>
        <taxon>Solanales</taxon>
        <taxon>Convolvulaceae</taxon>
        <taxon>Cuscuteae</taxon>
        <taxon>Cuscuta</taxon>
        <taxon>Cuscuta subgen. Cuscuta</taxon>
    </lineage>
</organism>
<protein>
    <submittedName>
        <fullName evidence="3">Uncharacterized protein</fullName>
    </submittedName>
</protein>
<keyword evidence="4" id="KW-1185">Reference proteome</keyword>
<proteinExistence type="predicted"/>
<feature type="coiled-coil region" evidence="1">
    <location>
        <begin position="296"/>
        <end position="345"/>
    </location>
</feature>
<evidence type="ECO:0000256" key="1">
    <source>
        <dbReference type="SAM" id="Coils"/>
    </source>
</evidence>
<keyword evidence="1" id="KW-0175">Coiled coil</keyword>
<reference evidence="3" key="1">
    <citation type="submission" date="2022-07" db="EMBL/GenBank/DDBJ databases">
        <authorList>
            <person name="Macas J."/>
            <person name="Novak P."/>
            <person name="Neumann P."/>
        </authorList>
    </citation>
    <scope>NUCLEOTIDE SEQUENCE</scope>
</reference>
<comment type="caution">
    <text evidence="3">The sequence shown here is derived from an EMBL/GenBank/DDBJ whole genome shotgun (WGS) entry which is preliminary data.</text>
</comment>
<gene>
    <name evidence="3" type="ORF">CEURO_LOCUS21713</name>
</gene>
<dbReference type="AlphaFoldDB" id="A0A9P1EMF7"/>
<accession>A0A9P1EMF7</accession>
<evidence type="ECO:0000256" key="2">
    <source>
        <dbReference type="SAM" id="MobiDB-lite"/>
    </source>
</evidence>
<feature type="region of interest" description="Disordered" evidence="2">
    <location>
        <begin position="121"/>
        <end position="187"/>
    </location>
</feature>
<evidence type="ECO:0000313" key="4">
    <source>
        <dbReference type="Proteomes" id="UP001152484"/>
    </source>
</evidence>
<evidence type="ECO:0000313" key="3">
    <source>
        <dbReference type="EMBL" id="CAH9117848.1"/>
    </source>
</evidence>